<organism evidence="1 2">
    <name type="scientific">Methylomonas lenta</name>
    <dbReference type="NCBI Taxonomy" id="980561"/>
    <lineage>
        <taxon>Bacteria</taxon>
        <taxon>Pseudomonadati</taxon>
        <taxon>Pseudomonadota</taxon>
        <taxon>Gammaproteobacteria</taxon>
        <taxon>Methylococcales</taxon>
        <taxon>Methylococcaceae</taxon>
        <taxon>Methylomonas</taxon>
    </lineage>
</organism>
<dbReference type="InterPro" id="IPR025048">
    <property type="entry name" value="DUF3987"/>
</dbReference>
<sequence>MSAFDDRIDEPGWQRPQSLTAKIEALPYPLDALPTTIREAVTEVHDFVKCPVSLVACSALAALSLSIQAHVDVRRANKLHGPAGLFMLSIAESGERKSTCDSFFTSEIRKYETEQAEASAPKIMEYFSEFAAWNAEKEGLLAAIRDSGKKGNSTQALREDLLELETQEPKAPRVPRLILGDETPEALSWSLAKKWPSSGVVSSEAGTVLGSHGIGTDSAMRNLALLNTLWDGGELSIGRKTSESFTVRGARLTVALQIQESTLKSFFDKSSGLARGTGFLARFLVAWPDSTQGSRSFTEAPDSWPKLEIFNQRIAEILKMDVPITAGGWLVPAMMEFTPDAKRLWIMFHDSLEAQLSAGGKLYDVRDVASKAADNAARLAALFQVFQHGKDSAIEADSFLAASKIVAWHLHESRRFFGELALPVELANAARLDSWLVEYCRRERTHLVGKSDCMQYGPLRTKKLLDEAITELCELDRLIVHKNGKRITLKVNPALLTVANANPANFAKDEVV</sequence>
<gene>
    <name evidence="1" type="ORF">A1359_07910</name>
</gene>
<evidence type="ECO:0008006" key="3">
    <source>
        <dbReference type="Google" id="ProtNLM"/>
    </source>
</evidence>
<name>A0A177NFF7_9GAMM</name>
<evidence type="ECO:0000313" key="2">
    <source>
        <dbReference type="Proteomes" id="UP000078476"/>
    </source>
</evidence>
<dbReference type="Pfam" id="PF13148">
    <property type="entry name" value="DUF3987"/>
    <property type="match status" value="1"/>
</dbReference>
<reference evidence="1 2" key="1">
    <citation type="submission" date="2016-03" db="EMBL/GenBank/DDBJ databases">
        <authorList>
            <person name="Ploux O."/>
        </authorList>
    </citation>
    <scope>NUCLEOTIDE SEQUENCE [LARGE SCALE GENOMIC DNA]</scope>
    <source>
        <strain evidence="1 2">R-45370</strain>
    </source>
</reference>
<dbReference type="Proteomes" id="UP000078476">
    <property type="component" value="Unassembled WGS sequence"/>
</dbReference>
<dbReference type="OrthoDB" id="9067983at2"/>
<dbReference type="AlphaFoldDB" id="A0A177NFF7"/>
<keyword evidence="2" id="KW-1185">Reference proteome</keyword>
<evidence type="ECO:0000313" key="1">
    <source>
        <dbReference type="EMBL" id="OAI16562.1"/>
    </source>
</evidence>
<comment type="caution">
    <text evidence="1">The sequence shown here is derived from an EMBL/GenBank/DDBJ whole genome shotgun (WGS) entry which is preliminary data.</text>
</comment>
<dbReference type="RefSeq" id="WP_066981238.1">
    <property type="nucleotide sequence ID" value="NZ_LUUI01000095.1"/>
</dbReference>
<dbReference type="EMBL" id="LUUI01000095">
    <property type="protein sequence ID" value="OAI16562.1"/>
    <property type="molecule type" value="Genomic_DNA"/>
</dbReference>
<proteinExistence type="predicted"/>
<protein>
    <recommendedName>
        <fullName evidence="3">DUF3987 domain-containing protein</fullName>
    </recommendedName>
</protein>
<accession>A0A177NFF7</accession>
<dbReference type="STRING" id="980561.A1359_07910"/>